<sequence length="802" mass="86090">MSSNRQAQPSSLSLAVRTALFSLAVAVAAPVLAAPAAGEVRSYSIAPGPLGRALASFAAETGVHLSFDPALTDGLQSPGLSGNYSTQGALERLLQGSGLELEERGDGTFTLIRATGDGTLQMQPSLITGQASGPEDLPATYAGGQVARGGRLGLLGNTDLMDAPFSITSYTEKTIQDQQARSVADVLRNEPSAQIGSARTNLNEDFSLRGFPVVSADVALNGMYGLAPFFRVPVEMAERVEVVKGPSTMLNGMPPSGNVGGAVNLVTKRAGDEPLTRVTMDYLSDSVFGTHVDAGRRFGEGKEFGVRFNGVYRNGDTAVDKQELEDGLGSLGLDYAGERLRLSADYIWQREDITNVVRQFTAGPGVTKIPHAPDNDLNYPGYGDSEMVDRTLVFRGEYDLTDWLTGYAGYGDRRSEMDALAGNPVLVGNDGDFVSSPAWQVYDVGSHSAEAGLRSTFDTGPVQHKLNFGATRVVQNSDIFFLYTAFPSRASNLYNPVYAGTPSTDGYPKNVQKYTAATLTSYALADTLSILDGQVELTLGARKQRVESQNYEMNVGTPVGNGYDEEKTTPMGGIVVKPWENISLYANYIEGLSPGETAPIGTTNAGEMLTPYVSKQKEVGVKGEWDGFGATLAAFEIKRPSSVNDNGRFTRGGEQRNRGLELSVFGEVTEGVRLLGGASYTQAKLTRTQDGQYDGNNGIGVPRKQLNLGGEYDIAQVPGLTVTARTIYTDEQYVDQANSLSIPDWWRLDLGARYRFDTLGKPVVLRANLDNVFDKDYWGTSTAGYLYLGEGRTLQLSASVDF</sequence>
<organism evidence="19 20">
    <name type="scientific">Pseudomonas nitroreducens</name>
    <dbReference type="NCBI Taxonomy" id="46680"/>
    <lineage>
        <taxon>Bacteria</taxon>
        <taxon>Pseudomonadati</taxon>
        <taxon>Pseudomonadota</taxon>
        <taxon>Gammaproteobacteria</taxon>
        <taxon>Pseudomonadales</taxon>
        <taxon>Pseudomonadaceae</taxon>
        <taxon>Pseudomonas</taxon>
    </lineage>
</organism>
<evidence type="ECO:0000256" key="5">
    <source>
        <dbReference type="ARBA" id="ARBA00022496"/>
    </source>
</evidence>
<dbReference type="SMART" id="SM00965">
    <property type="entry name" value="STN"/>
    <property type="match status" value="1"/>
</dbReference>
<dbReference type="Pfam" id="PF07715">
    <property type="entry name" value="Plug"/>
    <property type="match status" value="1"/>
</dbReference>
<comment type="similarity">
    <text evidence="2 14 16">Belongs to the TonB-dependent receptor family.</text>
</comment>
<dbReference type="GO" id="GO:0015891">
    <property type="term" value="P:siderophore transport"/>
    <property type="evidence" value="ECO:0007669"/>
    <property type="project" value="InterPro"/>
</dbReference>
<evidence type="ECO:0000313" key="19">
    <source>
        <dbReference type="EMBL" id="MBB4866743.1"/>
    </source>
</evidence>
<name>A0A7W7KQQ9_PSENT</name>
<evidence type="ECO:0000256" key="13">
    <source>
        <dbReference type="ARBA" id="ARBA00023237"/>
    </source>
</evidence>
<dbReference type="AlphaFoldDB" id="A0A7W7KQQ9"/>
<keyword evidence="10 16" id="KW-0798">TonB box</keyword>
<dbReference type="PANTHER" id="PTHR32552:SF82">
    <property type="entry name" value="FCUA PROTEIN"/>
    <property type="match status" value="1"/>
</dbReference>
<dbReference type="InterPro" id="IPR000531">
    <property type="entry name" value="Beta-barrel_TonB"/>
</dbReference>
<evidence type="ECO:0000256" key="8">
    <source>
        <dbReference type="ARBA" id="ARBA00023004"/>
    </source>
</evidence>
<evidence type="ECO:0000256" key="10">
    <source>
        <dbReference type="ARBA" id="ARBA00023077"/>
    </source>
</evidence>
<dbReference type="InterPro" id="IPR010917">
    <property type="entry name" value="TonB_rcpt_CS"/>
</dbReference>
<dbReference type="PROSITE" id="PS52016">
    <property type="entry name" value="TONB_DEPENDENT_REC_3"/>
    <property type="match status" value="1"/>
</dbReference>
<dbReference type="InterPro" id="IPR011662">
    <property type="entry name" value="Secretin/TonB_short_N"/>
</dbReference>
<comment type="caution">
    <text evidence="19">The sequence shown here is derived from an EMBL/GenBank/DDBJ whole genome shotgun (WGS) entry which is preliminary data.</text>
</comment>
<dbReference type="InterPro" id="IPR010105">
    <property type="entry name" value="TonB_sidphr_rcpt"/>
</dbReference>
<feature type="signal peptide" evidence="17">
    <location>
        <begin position="1"/>
        <end position="33"/>
    </location>
</feature>
<dbReference type="Pfam" id="PF00593">
    <property type="entry name" value="TonB_dep_Rec_b-barrel"/>
    <property type="match status" value="1"/>
</dbReference>
<dbReference type="PANTHER" id="PTHR32552">
    <property type="entry name" value="FERRICHROME IRON RECEPTOR-RELATED"/>
    <property type="match status" value="1"/>
</dbReference>
<dbReference type="Pfam" id="PF07660">
    <property type="entry name" value="STN"/>
    <property type="match status" value="1"/>
</dbReference>
<feature type="short sequence motif" description="TonB C-terminal box" evidence="15">
    <location>
        <begin position="785"/>
        <end position="802"/>
    </location>
</feature>
<keyword evidence="7 17" id="KW-0732">Signal</keyword>
<dbReference type="PROSITE" id="PS01156">
    <property type="entry name" value="TONB_DEPENDENT_REC_2"/>
    <property type="match status" value="1"/>
</dbReference>
<dbReference type="InterPro" id="IPR037066">
    <property type="entry name" value="Plug_dom_sf"/>
</dbReference>
<evidence type="ECO:0000256" key="6">
    <source>
        <dbReference type="ARBA" id="ARBA00022692"/>
    </source>
</evidence>
<feature type="domain" description="Secretin/TonB short N-terminal" evidence="18">
    <location>
        <begin position="63"/>
        <end position="114"/>
    </location>
</feature>
<dbReference type="Gene3D" id="3.55.50.30">
    <property type="match status" value="1"/>
</dbReference>
<dbReference type="FunFam" id="3.55.50.30:FF:000002">
    <property type="entry name" value="Probable TonB-dependent receptor"/>
    <property type="match status" value="1"/>
</dbReference>
<dbReference type="Proteomes" id="UP000566995">
    <property type="component" value="Unassembled WGS sequence"/>
</dbReference>
<dbReference type="Gene3D" id="2.40.170.20">
    <property type="entry name" value="TonB-dependent receptor, beta-barrel domain"/>
    <property type="match status" value="1"/>
</dbReference>
<dbReference type="SUPFAM" id="SSF56935">
    <property type="entry name" value="Porins"/>
    <property type="match status" value="1"/>
</dbReference>
<evidence type="ECO:0000256" key="17">
    <source>
        <dbReference type="SAM" id="SignalP"/>
    </source>
</evidence>
<dbReference type="NCBIfam" id="TIGR01783">
    <property type="entry name" value="TonB-siderophor"/>
    <property type="match status" value="1"/>
</dbReference>
<keyword evidence="9" id="KW-0406">Ion transport</keyword>
<keyword evidence="13 14" id="KW-0998">Cell outer membrane</keyword>
<evidence type="ECO:0000256" key="11">
    <source>
        <dbReference type="ARBA" id="ARBA00023136"/>
    </source>
</evidence>
<keyword evidence="8" id="KW-0408">Iron</keyword>
<evidence type="ECO:0000256" key="3">
    <source>
        <dbReference type="ARBA" id="ARBA00022448"/>
    </source>
</evidence>
<keyword evidence="4 14" id="KW-1134">Transmembrane beta strand</keyword>
<proteinExistence type="inferred from homology"/>
<evidence type="ECO:0000256" key="2">
    <source>
        <dbReference type="ARBA" id="ARBA00009810"/>
    </source>
</evidence>
<protein>
    <submittedName>
        <fullName evidence="19">Iron complex outermembrane receptor protein</fullName>
    </submittedName>
</protein>
<dbReference type="CDD" id="cd01347">
    <property type="entry name" value="ligand_gated_channel"/>
    <property type="match status" value="1"/>
</dbReference>
<dbReference type="GO" id="GO:0009279">
    <property type="term" value="C:cell outer membrane"/>
    <property type="evidence" value="ECO:0007669"/>
    <property type="project" value="UniProtKB-SubCell"/>
</dbReference>
<keyword evidence="12 19" id="KW-0675">Receptor</keyword>
<comment type="subcellular location">
    <subcellularLocation>
        <location evidence="1 14">Cell outer membrane</location>
        <topology evidence="1 14">Multi-pass membrane protein</topology>
    </subcellularLocation>
</comment>
<keyword evidence="11 14" id="KW-0472">Membrane</keyword>
<evidence type="ECO:0000256" key="4">
    <source>
        <dbReference type="ARBA" id="ARBA00022452"/>
    </source>
</evidence>
<feature type="chain" id="PRO_5030701760" evidence="17">
    <location>
        <begin position="34"/>
        <end position="802"/>
    </location>
</feature>
<keyword evidence="6 14" id="KW-0812">Transmembrane</keyword>
<dbReference type="InterPro" id="IPR036942">
    <property type="entry name" value="Beta-barrel_TonB_sf"/>
</dbReference>
<evidence type="ECO:0000256" key="15">
    <source>
        <dbReference type="PROSITE-ProRule" id="PRU10144"/>
    </source>
</evidence>
<dbReference type="GO" id="GO:0038023">
    <property type="term" value="F:signaling receptor activity"/>
    <property type="evidence" value="ECO:0007669"/>
    <property type="project" value="InterPro"/>
</dbReference>
<evidence type="ECO:0000256" key="14">
    <source>
        <dbReference type="PROSITE-ProRule" id="PRU01360"/>
    </source>
</evidence>
<dbReference type="InterPro" id="IPR039426">
    <property type="entry name" value="TonB-dep_rcpt-like"/>
</dbReference>
<accession>A0A7W7KQQ9</accession>
<dbReference type="EMBL" id="JACHLI010000031">
    <property type="protein sequence ID" value="MBB4866743.1"/>
    <property type="molecule type" value="Genomic_DNA"/>
</dbReference>
<keyword evidence="3 14" id="KW-0813">Transport</keyword>
<evidence type="ECO:0000256" key="16">
    <source>
        <dbReference type="RuleBase" id="RU003357"/>
    </source>
</evidence>
<evidence type="ECO:0000256" key="7">
    <source>
        <dbReference type="ARBA" id="ARBA00022729"/>
    </source>
</evidence>
<evidence type="ECO:0000256" key="9">
    <source>
        <dbReference type="ARBA" id="ARBA00023065"/>
    </source>
</evidence>
<keyword evidence="5" id="KW-0410">Iron transport</keyword>
<reference evidence="19 20" key="1">
    <citation type="submission" date="2020-08" db="EMBL/GenBank/DDBJ databases">
        <title>Functional genomics of gut bacteria from endangered species of beetles.</title>
        <authorList>
            <person name="Carlos-Shanley C."/>
        </authorList>
    </citation>
    <scope>NUCLEOTIDE SEQUENCE [LARGE SCALE GENOMIC DNA]</scope>
    <source>
        <strain evidence="19 20">S00179</strain>
    </source>
</reference>
<evidence type="ECO:0000256" key="1">
    <source>
        <dbReference type="ARBA" id="ARBA00004571"/>
    </source>
</evidence>
<dbReference type="Gene3D" id="2.170.130.10">
    <property type="entry name" value="TonB-dependent receptor, plug domain"/>
    <property type="match status" value="1"/>
</dbReference>
<dbReference type="GO" id="GO:0015344">
    <property type="term" value="F:siderophore uptake transmembrane transporter activity"/>
    <property type="evidence" value="ECO:0007669"/>
    <property type="project" value="TreeGrafter"/>
</dbReference>
<gene>
    <name evidence="19" type="ORF">HNP46_005650</name>
</gene>
<evidence type="ECO:0000313" key="20">
    <source>
        <dbReference type="Proteomes" id="UP000566995"/>
    </source>
</evidence>
<dbReference type="RefSeq" id="WP_260403290.1">
    <property type="nucleotide sequence ID" value="NZ_JACHLI010000031.1"/>
</dbReference>
<dbReference type="InterPro" id="IPR012910">
    <property type="entry name" value="Plug_dom"/>
</dbReference>
<evidence type="ECO:0000259" key="18">
    <source>
        <dbReference type="SMART" id="SM00965"/>
    </source>
</evidence>
<evidence type="ECO:0000256" key="12">
    <source>
        <dbReference type="ARBA" id="ARBA00023170"/>
    </source>
</evidence>